<dbReference type="AlphaFoldDB" id="A0A409Y2V1"/>
<name>A0A409Y2V1_9AGAR</name>
<accession>A0A409Y2V1</accession>
<sequence>MNATPKVDHTTIPFRHPCRDGSTTRCEACLRMDDLEFEGYIIPGLVSTPRSVMAELMRATRAAQNEHHDPILLRLPPELASRIFELCIPEFIGRADVRFALTSVCQGWRRIALSAPGIWAQRYVNLTGYWRPGPQMLKEWLERSRGVPLRMAVDAHNPAFSTGVDTVSSQDDDKAKALIEVLNSFSDRWNDVYFSCVPEAFMELLKGNDKGTPALSSLSLMQVSLPSIQFSLEHVRSARAVSVRNAAMLFDMAPNMEDCDIPLCSPRYPSFEGQDVLLQPLANRIVHRHLRKLTISLVEWMWQTENLLRRLTAPALRSLTIPGSTWEEAVDIPFPAVHSLLVDSACVLKELCITGSRYKSAELIHLLAQEALASLVRLEVRANGWSEGERPLSNELFERLVETAAEGGGGGARRPFLPWLQSLTFEPDEAYSLEVFPDRRFPWDQFLKLFACHQRDLQARWQHMRPLREVKLKLWCPEDKKLDEIIFVDGETVRSLVELKWRQKSGVELVVESCGVWGAKDRDLLKDYEPTVDSR</sequence>
<protein>
    <submittedName>
        <fullName evidence="1">Uncharacterized protein</fullName>
    </submittedName>
</protein>
<keyword evidence="2" id="KW-1185">Reference proteome</keyword>
<dbReference type="InParanoid" id="A0A409Y2V1"/>
<organism evidence="1 2">
    <name type="scientific">Gymnopilus dilepis</name>
    <dbReference type="NCBI Taxonomy" id="231916"/>
    <lineage>
        <taxon>Eukaryota</taxon>
        <taxon>Fungi</taxon>
        <taxon>Dikarya</taxon>
        <taxon>Basidiomycota</taxon>
        <taxon>Agaricomycotina</taxon>
        <taxon>Agaricomycetes</taxon>
        <taxon>Agaricomycetidae</taxon>
        <taxon>Agaricales</taxon>
        <taxon>Agaricineae</taxon>
        <taxon>Hymenogastraceae</taxon>
        <taxon>Gymnopilus</taxon>
    </lineage>
</organism>
<evidence type="ECO:0000313" key="2">
    <source>
        <dbReference type="Proteomes" id="UP000284706"/>
    </source>
</evidence>
<reference evidence="1 2" key="1">
    <citation type="journal article" date="2018" name="Evol. Lett.">
        <title>Horizontal gene cluster transfer increased hallucinogenic mushroom diversity.</title>
        <authorList>
            <person name="Reynolds H.T."/>
            <person name="Vijayakumar V."/>
            <person name="Gluck-Thaler E."/>
            <person name="Korotkin H.B."/>
            <person name="Matheny P.B."/>
            <person name="Slot J.C."/>
        </authorList>
    </citation>
    <scope>NUCLEOTIDE SEQUENCE [LARGE SCALE GENOMIC DNA]</scope>
    <source>
        <strain evidence="1 2">SRW20</strain>
    </source>
</reference>
<evidence type="ECO:0000313" key="1">
    <source>
        <dbReference type="EMBL" id="PPQ97303.1"/>
    </source>
</evidence>
<dbReference type="OrthoDB" id="2640428at2759"/>
<comment type="caution">
    <text evidence="1">The sequence shown here is derived from an EMBL/GenBank/DDBJ whole genome shotgun (WGS) entry which is preliminary data.</text>
</comment>
<gene>
    <name evidence="1" type="ORF">CVT26_006703</name>
</gene>
<dbReference type="EMBL" id="NHYE01001268">
    <property type="protein sequence ID" value="PPQ97303.1"/>
    <property type="molecule type" value="Genomic_DNA"/>
</dbReference>
<dbReference type="Proteomes" id="UP000284706">
    <property type="component" value="Unassembled WGS sequence"/>
</dbReference>
<proteinExistence type="predicted"/>